<dbReference type="InterPro" id="IPR023051">
    <property type="entry name" value="Kup"/>
</dbReference>
<feature type="transmembrane region" description="Helical" evidence="11">
    <location>
        <begin position="416"/>
        <end position="436"/>
    </location>
</feature>
<proteinExistence type="inferred from homology"/>
<feature type="transmembrane region" description="Helical" evidence="11">
    <location>
        <begin position="280"/>
        <end position="311"/>
    </location>
</feature>
<dbReference type="GO" id="GO:0015079">
    <property type="term" value="F:potassium ion transmembrane transporter activity"/>
    <property type="evidence" value="ECO:0007669"/>
    <property type="project" value="UniProtKB-UniRule"/>
</dbReference>
<evidence type="ECO:0000313" key="14">
    <source>
        <dbReference type="EMBL" id="TJY68700.1"/>
    </source>
</evidence>
<dbReference type="HAMAP" id="MF_01522">
    <property type="entry name" value="Kup"/>
    <property type="match status" value="1"/>
</dbReference>
<dbReference type="GO" id="GO:0005886">
    <property type="term" value="C:plasma membrane"/>
    <property type="evidence" value="ECO:0007669"/>
    <property type="project" value="UniProtKB-SubCell"/>
</dbReference>
<evidence type="ECO:0000256" key="1">
    <source>
        <dbReference type="ARBA" id="ARBA00004141"/>
    </source>
</evidence>
<comment type="subcellular location">
    <subcellularLocation>
        <location evidence="11">Cell membrane</location>
        <topology evidence="11">Multi-pass membrane protein</topology>
    </subcellularLocation>
    <subcellularLocation>
        <location evidence="1">Membrane</location>
        <topology evidence="1">Multi-pass membrane protein</topology>
    </subcellularLocation>
</comment>
<keyword evidence="9 11" id="KW-0406">Ion transport</keyword>
<dbReference type="InterPro" id="IPR053952">
    <property type="entry name" value="K_trans_C"/>
</dbReference>
<feature type="transmembrane region" description="Helical" evidence="11">
    <location>
        <begin position="135"/>
        <end position="151"/>
    </location>
</feature>
<keyword evidence="10 11" id="KW-0472">Membrane</keyword>
<dbReference type="Proteomes" id="UP000309872">
    <property type="component" value="Unassembled WGS sequence"/>
</dbReference>
<sequence length="647" mass="72881">MATDHQHSLNRLSLGGLLVALGIIFGDIGTSPLYVFKAIFNKGIIDSDLVIGSISCVFWTLTLQTTVKYVIITLNADNKGEGGILSLYSLVRRKAKWLIIPAIIGASTLLADGMITPAITISSAVEGLAIKNPDFPTVPTVIAIISLLFLIQRFGTSIVGRIFGPLMFIWFSTIAVIGFRYIDHAPQVLKAINPYYAIQTLINYPNALFIIGAIFLCTTGAEALYSDMGHCGKKNIRISWIFVKLSLLLNYFGQGAWLLLHEGTQIGETNPFYAIMPDWFVIYGVTIATIAAVIASQAMISGSFTLISEAVRLNIWPKVAIRYPSDQKGQLYVPSINLILFVGCMLIIFVFRESSNMEAAYGLAINLTFITTTILMCFFLLRKHINKIWIILFAIVFFTIEITFLLGNVIKIGHGGWLTLLLASTIFVTMFCWYGARKIKNRYVRFVDIKEFYPLITELSDDLSVPTFASQLVYLTSANNKEEIEAKVMYSIINKKPKRADVYWLVHVDVMDTPHARDYVVTQLIPGKLVRIDFKLGFREEQRISLLFRKVVEDMVKKGEIDITSHYKTLNKYKITGDFNFVVLEKIFSKTADLNWGNRIIIEIYKLLKHFSLSEEKGFGLDSSFVTLERVPLNIPNTDNIQLRRLK</sequence>
<feature type="transmembrane region" description="Helical" evidence="11">
    <location>
        <begin position="49"/>
        <end position="76"/>
    </location>
</feature>
<keyword evidence="2 11" id="KW-0813">Transport</keyword>
<comment type="catalytic activity">
    <reaction evidence="11">
        <text>K(+)(in) + H(+)(in) = K(+)(out) + H(+)(out)</text>
        <dbReference type="Rhea" id="RHEA:28490"/>
        <dbReference type="ChEBI" id="CHEBI:15378"/>
        <dbReference type="ChEBI" id="CHEBI:29103"/>
    </reaction>
</comment>
<feature type="transmembrane region" description="Helical" evidence="11">
    <location>
        <begin position="388"/>
        <end position="410"/>
    </location>
</feature>
<feature type="domain" description="K+ potassium transporter C-terminal" evidence="13">
    <location>
        <begin position="472"/>
        <end position="624"/>
    </location>
</feature>
<feature type="transmembrane region" description="Helical" evidence="11">
    <location>
        <begin position="12"/>
        <end position="29"/>
    </location>
</feature>
<dbReference type="PANTHER" id="PTHR30540">
    <property type="entry name" value="OSMOTIC STRESS POTASSIUM TRANSPORTER"/>
    <property type="match status" value="1"/>
</dbReference>
<keyword evidence="3 11" id="KW-1003">Cell membrane</keyword>
<keyword evidence="4 11" id="KW-0633">Potassium transport</keyword>
<dbReference type="InterPro" id="IPR053951">
    <property type="entry name" value="K_trans_N"/>
</dbReference>
<comment type="caution">
    <text evidence="14">The sequence shown here is derived from an EMBL/GenBank/DDBJ whole genome shotgun (WGS) entry which is preliminary data.</text>
</comment>
<evidence type="ECO:0000256" key="3">
    <source>
        <dbReference type="ARBA" id="ARBA00022475"/>
    </source>
</evidence>
<comment type="similarity">
    <text evidence="11">Belongs to the HAK/KUP transporter (TC 2.A.72) family.</text>
</comment>
<dbReference type="GO" id="GO:0015293">
    <property type="term" value="F:symporter activity"/>
    <property type="evidence" value="ECO:0007669"/>
    <property type="project" value="UniProtKB-UniRule"/>
</dbReference>
<feature type="transmembrane region" description="Helical" evidence="11">
    <location>
        <begin position="163"/>
        <end position="182"/>
    </location>
</feature>
<evidence type="ECO:0000259" key="13">
    <source>
        <dbReference type="Pfam" id="PF22776"/>
    </source>
</evidence>
<protein>
    <recommendedName>
        <fullName evidence="11">Probable potassium transport system protein Kup</fullName>
    </recommendedName>
</protein>
<evidence type="ECO:0000256" key="8">
    <source>
        <dbReference type="ARBA" id="ARBA00022989"/>
    </source>
</evidence>
<gene>
    <name evidence="11" type="primary">kup</name>
    <name evidence="14" type="ORF">FAZ19_05450</name>
</gene>
<evidence type="ECO:0000256" key="4">
    <source>
        <dbReference type="ARBA" id="ARBA00022538"/>
    </source>
</evidence>
<feature type="transmembrane region" description="Helical" evidence="11">
    <location>
        <begin position="363"/>
        <end position="381"/>
    </location>
</feature>
<comment type="function">
    <text evidence="11">Transport of potassium into the cell. Likely operates as a K(+):H(+) symporter.</text>
</comment>
<dbReference type="RefSeq" id="WP_136819668.1">
    <property type="nucleotide sequence ID" value="NZ_BMJX01000001.1"/>
</dbReference>
<evidence type="ECO:0000256" key="5">
    <source>
        <dbReference type="ARBA" id="ARBA00022692"/>
    </source>
</evidence>
<dbReference type="AlphaFoldDB" id="A0A4U0H9Z9"/>
<keyword evidence="5 11" id="KW-0812">Transmembrane</keyword>
<feature type="transmembrane region" description="Helical" evidence="11">
    <location>
        <begin position="238"/>
        <end position="260"/>
    </location>
</feature>
<evidence type="ECO:0000259" key="12">
    <source>
        <dbReference type="Pfam" id="PF02705"/>
    </source>
</evidence>
<dbReference type="OrthoDB" id="9805577at2"/>
<keyword evidence="15" id="KW-1185">Reference proteome</keyword>
<feature type="domain" description="K+ potassium transporter integral membrane" evidence="12">
    <location>
        <begin position="18"/>
        <end position="445"/>
    </location>
</feature>
<evidence type="ECO:0000256" key="6">
    <source>
        <dbReference type="ARBA" id="ARBA00022847"/>
    </source>
</evidence>
<evidence type="ECO:0000256" key="9">
    <source>
        <dbReference type="ARBA" id="ARBA00023065"/>
    </source>
</evidence>
<dbReference type="PANTHER" id="PTHR30540:SF83">
    <property type="entry name" value="K+ POTASSIUM TRANSPORTER"/>
    <property type="match status" value="1"/>
</dbReference>
<evidence type="ECO:0000256" key="7">
    <source>
        <dbReference type="ARBA" id="ARBA00022958"/>
    </source>
</evidence>
<reference evidence="14 15" key="1">
    <citation type="submission" date="2019-04" db="EMBL/GenBank/DDBJ databases">
        <title>Sphingobacterium olei sp. nov., isolated from oil-contaminated soil.</title>
        <authorList>
            <person name="Liu B."/>
        </authorList>
    </citation>
    <scope>NUCLEOTIDE SEQUENCE [LARGE SCALE GENOMIC DNA]</scope>
    <source>
        <strain evidence="14 15">Y3L14</strain>
    </source>
</reference>
<dbReference type="Pfam" id="PF02705">
    <property type="entry name" value="K_trans"/>
    <property type="match status" value="1"/>
</dbReference>
<keyword evidence="7 11" id="KW-0630">Potassium</keyword>
<keyword evidence="6 11" id="KW-0769">Symport</keyword>
<evidence type="ECO:0000313" key="15">
    <source>
        <dbReference type="Proteomes" id="UP000309872"/>
    </source>
</evidence>
<feature type="transmembrane region" description="Helical" evidence="11">
    <location>
        <begin position="331"/>
        <end position="351"/>
    </location>
</feature>
<feature type="transmembrane region" description="Helical" evidence="11">
    <location>
        <begin position="97"/>
        <end position="115"/>
    </location>
</feature>
<dbReference type="Pfam" id="PF22776">
    <property type="entry name" value="K_trans_C"/>
    <property type="match status" value="1"/>
</dbReference>
<organism evidence="14 15">
    <name type="scientific">Sphingobacterium alkalisoli</name>
    <dbReference type="NCBI Taxonomy" id="1874115"/>
    <lineage>
        <taxon>Bacteria</taxon>
        <taxon>Pseudomonadati</taxon>
        <taxon>Bacteroidota</taxon>
        <taxon>Sphingobacteriia</taxon>
        <taxon>Sphingobacteriales</taxon>
        <taxon>Sphingobacteriaceae</taxon>
        <taxon>Sphingobacterium</taxon>
    </lineage>
</organism>
<evidence type="ECO:0000256" key="10">
    <source>
        <dbReference type="ARBA" id="ARBA00023136"/>
    </source>
</evidence>
<dbReference type="EMBL" id="SUKA01000001">
    <property type="protein sequence ID" value="TJY68700.1"/>
    <property type="molecule type" value="Genomic_DNA"/>
</dbReference>
<feature type="transmembrane region" description="Helical" evidence="11">
    <location>
        <begin position="202"/>
        <end position="226"/>
    </location>
</feature>
<accession>A0A4U0H9Z9</accession>
<dbReference type="InterPro" id="IPR003855">
    <property type="entry name" value="K+_transporter"/>
</dbReference>
<evidence type="ECO:0000256" key="11">
    <source>
        <dbReference type="HAMAP-Rule" id="MF_01522"/>
    </source>
</evidence>
<evidence type="ECO:0000256" key="2">
    <source>
        <dbReference type="ARBA" id="ARBA00022448"/>
    </source>
</evidence>
<name>A0A4U0H9Z9_9SPHI</name>
<keyword evidence="8 11" id="KW-1133">Transmembrane helix</keyword>